<name>A0A9N9BRX6_9GLOM</name>
<gene>
    <name evidence="1" type="ORF">CPELLU_LOCUS5852</name>
</gene>
<accession>A0A9N9BRX6</accession>
<organism evidence="1 2">
    <name type="scientific">Cetraspora pellucida</name>
    <dbReference type="NCBI Taxonomy" id="1433469"/>
    <lineage>
        <taxon>Eukaryota</taxon>
        <taxon>Fungi</taxon>
        <taxon>Fungi incertae sedis</taxon>
        <taxon>Mucoromycota</taxon>
        <taxon>Glomeromycotina</taxon>
        <taxon>Glomeromycetes</taxon>
        <taxon>Diversisporales</taxon>
        <taxon>Gigasporaceae</taxon>
        <taxon>Cetraspora</taxon>
    </lineage>
</organism>
<evidence type="ECO:0000313" key="2">
    <source>
        <dbReference type="Proteomes" id="UP000789759"/>
    </source>
</evidence>
<feature type="non-terminal residue" evidence="1">
    <location>
        <position position="1"/>
    </location>
</feature>
<dbReference type="Proteomes" id="UP000789759">
    <property type="component" value="Unassembled WGS sequence"/>
</dbReference>
<protein>
    <submittedName>
        <fullName evidence="1">19022_t:CDS:1</fullName>
    </submittedName>
</protein>
<proteinExistence type="predicted"/>
<comment type="caution">
    <text evidence="1">The sequence shown here is derived from an EMBL/GenBank/DDBJ whole genome shotgun (WGS) entry which is preliminary data.</text>
</comment>
<dbReference type="EMBL" id="CAJVQA010003479">
    <property type="protein sequence ID" value="CAG8575619.1"/>
    <property type="molecule type" value="Genomic_DNA"/>
</dbReference>
<reference evidence="1" key="1">
    <citation type="submission" date="2021-06" db="EMBL/GenBank/DDBJ databases">
        <authorList>
            <person name="Kallberg Y."/>
            <person name="Tangrot J."/>
            <person name="Rosling A."/>
        </authorList>
    </citation>
    <scope>NUCLEOTIDE SEQUENCE</scope>
    <source>
        <strain evidence="1">FL966</strain>
    </source>
</reference>
<evidence type="ECO:0000313" key="1">
    <source>
        <dbReference type="EMBL" id="CAG8575619.1"/>
    </source>
</evidence>
<sequence>AGSNSYETIASPILTPTKTMMLQILTGSQNDMEDIHNKCH</sequence>
<keyword evidence="2" id="KW-1185">Reference proteome</keyword>
<dbReference type="AlphaFoldDB" id="A0A9N9BRX6"/>